<reference evidence="2 3" key="1">
    <citation type="submission" date="2020-04" db="EMBL/GenBank/DDBJ databases">
        <authorList>
            <person name="Hitch T.C.A."/>
            <person name="Wylensek D."/>
            <person name="Clavel T."/>
        </authorList>
    </citation>
    <scope>NUCLEOTIDE SEQUENCE [LARGE SCALE GENOMIC DNA]</scope>
    <source>
        <strain evidence="2 3">PG-130-P53-12</strain>
    </source>
</reference>
<dbReference type="InterPro" id="IPR013656">
    <property type="entry name" value="PAS_4"/>
</dbReference>
<dbReference type="Gene3D" id="3.30.70.270">
    <property type="match status" value="1"/>
</dbReference>
<dbReference type="PROSITE" id="PS50887">
    <property type="entry name" value="GGDEF"/>
    <property type="match status" value="1"/>
</dbReference>
<dbReference type="CDD" id="cd01949">
    <property type="entry name" value="GGDEF"/>
    <property type="match status" value="1"/>
</dbReference>
<sequence>MLGDAATLQIPMLRQDIGMKGKLILCADSVQNLPEEDLTYFDDVWPLAHLGETAVFHFRRLQRLLKEEKDAWLTQTYLEQTINTLPDMVWYKDIKGIHLHVNDAFCTAVSKRKKDVEGKDHYYIWGIPREVYEASDYVCVETEEDVINARKTCLYDEEVMSAQGLRKLKTYKTPIFDEDSQDIIGTVGIARDVTQEKEYRSTIQRLTREDQLTSLLNREYFYDVLKQNDRQAYTLLSFDVEGFHGFNERYGHPLGDAVLQIVAEELRLAFTTNHVARLGGDEFAVFLPDALSDEAAEASVRVFQEQLAFMLSMDDRMKHLRVNAGIVHAVPGMTPERVIRDGGRALDRAKEVGGGACCSSGESVMA</sequence>
<dbReference type="InterPro" id="IPR000160">
    <property type="entry name" value="GGDEF_dom"/>
</dbReference>
<dbReference type="Pfam" id="PF00990">
    <property type="entry name" value="GGDEF"/>
    <property type="match status" value="1"/>
</dbReference>
<dbReference type="AlphaFoldDB" id="A0A848B386"/>
<dbReference type="InterPro" id="IPR000014">
    <property type="entry name" value="PAS"/>
</dbReference>
<dbReference type="InterPro" id="IPR052155">
    <property type="entry name" value="Biofilm_reg_signaling"/>
</dbReference>
<evidence type="ECO:0000313" key="3">
    <source>
        <dbReference type="Proteomes" id="UP000543804"/>
    </source>
</evidence>
<feature type="domain" description="GGDEF" evidence="1">
    <location>
        <begin position="231"/>
        <end position="362"/>
    </location>
</feature>
<evidence type="ECO:0000313" key="2">
    <source>
        <dbReference type="EMBL" id="NMD97956.1"/>
    </source>
</evidence>
<dbReference type="NCBIfam" id="TIGR00229">
    <property type="entry name" value="sensory_box"/>
    <property type="match status" value="1"/>
</dbReference>
<organism evidence="2 3">
    <name type="scientific">Selenomonas bovis</name>
    <dbReference type="NCBI Taxonomy" id="416586"/>
    <lineage>
        <taxon>Bacteria</taxon>
        <taxon>Bacillati</taxon>
        <taxon>Bacillota</taxon>
        <taxon>Negativicutes</taxon>
        <taxon>Selenomonadales</taxon>
        <taxon>Selenomonadaceae</taxon>
        <taxon>Selenomonas</taxon>
    </lineage>
</organism>
<dbReference type="RefSeq" id="WP_170076863.1">
    <property type="nucleotide sequence ID" value="NZ_JABAFA010000001.1"/>
</dbReference>
<dbReference type="EMBL" id="JABAFA010000001">
    <property type="protein sequence ID" value="NMD97956.1"/>
    <property type="molecule type" value="Genomic_DNA"/>
</dbReference>
<dbReference type="InterPro" id="IPR043128">
    <property type="entry name" value="Rev_trsase/Diguanyl_cyclase"/>
</dbReference>
<proteinExistence type="predicted"/>
<dbReference type="PANTHER" id="PTHR44757">
    <property type="entry name" value="DIGUANYLATE CYCLASE DGCP"/>
    <property type="match status" value="1"/>
</dbReference>
<dbReference type="NCBIfam" id="TIGR00254">
    <property type="entry name" value="GGDEF"/>
    <property type="match status" value="1"/>
</dbReference>
<dbReference type="Proteomes" id="UP000543804">
    <property type="component" value="Unassembled WGS sequence"/>
</dbReference>
<dbReference type="SMART" id="SM00267">
    <property type="entry name" value="GGDEF"/>
    <property type="match status" value="1"/>
</dbReference>
<name>A0A848B386_9FIRM</name>
<dbReference type="InterPro" id="IPR035965">
    <property type="entry name" value="PAS-like_dom_sf"/>
</dbReference>
<comment type="caution">
    <text evidence="2">The sequence shown here is derived from an EMBL/GenBank/DDBJ whole genome shotgun (WGS) entry which is preliminary data.</text>
</comment>
<dbReference type="InterPro" id="IPR029787">
    <property type="entry name" value="Nucleotide_cyclase"/>
</dbReference>
<keyword evidence="3" id="KW-1185">Reference proteome</keyword>
<gene>
    <name evidence="2" type="ORF">HF878_00450</name>
</gene>
<dbReference type="PANTHER" id="PTHR44757:SF2">
    <property type="entry name" value="BIOFILM ARCHITECTURE MAINTENANCE PROTEIN MBAA"/>
    <property type="match status" value="1"/>
</dbReference>
<dbReference type="Gene3D" id="3.30.450.20">
    <property type="entry name" value="PAS domain"/>
    <property type="match status" value="1"/>
</dbReference>
<dbReference type="SUPFAM" id="SSF55073">
    <property type="entry name" value="Nucleotide cyclase"/>
    <property type="match status" value="1"/>
</dbReference>
<protein>
    <submittedName>
        <fullName evidence="2">Diguanylate cyclase</fullName>
    </submittedName>
</protein>
<dbReference type="SUPFAM" id="SSF55785">
    <property type="entry name" value="PYP-like sensor domain (PAS domain)"/>
    <property type="match status" value="1"/>
</dbReference>
<evidence type="ECO:0000259" key="1">
    <source>
        <dbReference type="PROSITE" id="PS50887"/>
    </source>
</evidence>
<dbReference type="Pfam" id="PF08448">
    <property type="entry name" value="PAS_4"/>
    <property type="match status" value="1"/>
</dbReference>
<accession>A0A848B386</accession>